<dbReference type="OrthoDB" id="977823at2"/>
<dbReference type="AlphaFoldDB" id="A0A1M5EIY3"/>
<keyword evidence="2" id="KW-1185">Reference proteome</keyword>
<protein>
    <submittedName>
        <fullName evidence="1">Uncharacterized protein</fullName>
    </submittedName>
</protein>
<accession>A0A1M5EIY3</accession>
<gene>
    <name evidence="1" type="ORF">SAMN05443144_11375</name>
</gene>
<evidence type="ECO:0000313" key="2">
    <source>
        <dbReference type="Proteomes" id="UP000184041"/>
    </source>
</evidence>
<reference evidence="1 2" key="1">
    <citation type="submission" date="2016-11" db="EMBL/GenBank/DDBJ databases">
        <authorList>
            <person name="Jaros S."/>
            <person name="Januszkiewicz K."/>
            <person name="Wedrychowicz H."/>
        </authorList>
    </citation>
    <scope>NUCLEOTIDE SEQUENCE [LARGE SCALE GENOMIC DNA]</scope>
    <source>
        <strain evidence="1 2">DSM 21986</strain>
    </source>
</reference>
<dbReference type="STRING" id="1194090.SAMN05443144_11375"/>
<dbReference type="Proteomes" id="UP000184041">
    <property type="component" value="Unassembled WGS sequence"/>
</dbReference>
<organism evidence="1 2">
    <name type="scientific">Fodinibius roseus</name>
    <dbReference type="NCBI Taxonomy" id="1194090"/>
    <lineage>
        <taxon>Bacteria</taxon>
        <taxon>Pseudomonadati</taxon>
        <taxon>Balneolota</taxon>
        <taxon>Balneolia</taxon>
        <taxon>Balneolales</taxon>
        <taxon>Balneolaceae</taxon>
        <taxon>Fodinibius</taxon>
    </lineage>
</organism>
<dbReference type="RefSeq" id="WP_073064871.1">
    <property type="nucleotide sequence ID" value="NZ_FQUS01000013.1"/>
</dbReference>
<name>A0A1M5EIY3_9BACT</name>
<dbReference type="EMBL" id="FQUS01000013">
    <property type="protein sequence ID" value="SHF79228.1"/>
    <property type="molecule type" value="Genomic_DNA"/>
</dbReference>
<proteinExistence type="predicted"/>
<sequence>MTYIKNMLPWMTIFILIAGIQSAGGQSSEIDENRMNRDLRIMENVLQELFKTGGTIRGRYGGPFGFGNNHNIRGTYLPGYGVIFTIPEARPGFMALGGANGNDFSFYFEYGDGEKGEKVTEESITERIIEFLQDYGAVIGQLSDKEKVMVIYNTAASSDRFDFDNFRLAGEDEDKEQEKRRQDIPTISVAAAKSDLQAYRSGDASPGQLRERLEISTGGVNDDSQMDLKVMANILETTLKESVDEGTGSFRISGSLDYLMLDNFGALFFGNAISAGGLSSAISSLNLSNIDSISVQPRKKKGGVRITTKSGEQRFYGSSDMLEGWKKRQEQRHKQMEEHYRAFVSRLKESLVDYGRTLRSIDSDQYILLSVALNSRLGPHGNLPERIDMQVKKSMLEAMERGDLDREDTIDQIQVREY</sequence>
<evidence type="ECO:0000313" key="1">
    <source>
        <dbReference type="EMBL" id="SHF79228.1"/>
    </source>
</evidence>